<dbReference type="Proteomes" id="UP000887565">
    <property type="component" value="Unplaced"/>
</dbReference>
<name>A0A915KYH9_ROMCU</name>
<keyword evidence="1" id="KW-1185">Reference proteome</keyword>
<dbReference type="WBParaSite" id="nRc.2.0.1.t43245-RA">
    <property type="protein sequence ID" value="nRc.2.0.1.t43245-RA"/>
    <property type="gene ID" value="nRc.2.0.1.g43245"/>
</dbReference>
<dbReference type="AlphaFoldDB" id="A0A915KYH9"/>
<accession>A0A915KYH9</accession>
<reference evidence="2" key="1">
    <citation type="submission" date="2022-11" db="UniProtKB">
        <authorList>
            <consortium name="WormBaseParasite"/>
        </authorList>
    </citation>
    <scope>IDENTIFICATION</scope>
</reference>
<proteinExistence type="predicted"/>
<sequence>METLFDTFYGDQYNEVFSSCTKGSISIPVLMNFLSVTGAIPPLAKVKLHILSIIYVSSMSHFFPYE</sequence>
<evidence type="ECO:0000313" key="1">
    <source>
        <dbReference type="Proteomes" id="UP000887565"/>
    </source>
</evidence>
<organism evidence="1 2">
    <name type="scientific">Romanomermis culicivorax</name>
    <name type="common">Nematode worm</name>
    <dbReference type="NCBI Taxonomy" id="13658"/>
    <lineage>
        <taxon>Eukaryota</taxon>
        <taxon>Metazoa</taxon>
        <taxon>Ecdysozoa</taxon>
        <taxon>Nematoda</taxon>
        <taxon>Enoplea</taxon>
        <taxon>Dorylaimia</taxon>
        <taxon>Mermithida</taxon>
        <taxon>Mermithoidea</taxon>
        <taxon>Mermithidae</taxon>
        <taxon>Romanomermis</taxon>
    </lineage>
</organism>
<protein>
    <submittedName>
        <fullName evidence="2">Uncharacterized protein</fullName>
    </submittedName>
</protein>
<evidence type="ECO:0000313" key="2">
    <source>
        <dbReference type="WBParaSite" id="nRc.2.0.1.t43245-RA"/>
    </source>
</evidence>